<keyword evidence="5" id="KW-0560">Oxidoreductase</keyword>
<dbReference type="GO" id="GO:0004312">
    <property type="term" value="F:fatty acid synthase activity"/>
    <property type="evidence" value="ECO:0007669"/>
    <property type="project" value="TreeGrafter"/>
</dbReference>
<dbReference type="InterPro" id="IPR011032">
    <property type="entry name" value="GroES-like_sf"/>
</dbReference>
<comment type="caution">
    <text evidence="12">The sequence shown here is derived from an EMBL/GenBank/DDBJ whole genome shotgun (WGS) entry which is preliminary data.</text>
</comment>
<dbReference type="SUPFAM" id="SSF55048">
    <property type="entry name" value="Probable ACP-binding domain of malonyl-CoA ACP transacylase"/>
    <property type="match status" value="1"/>
</dbReference>
<dbReference type="InterPro" id="IPR049552">
    <property type="entry name" value="PKS_DH_N"/>
</dbReference>
<dbReference type="PROSITE" id="PS50075">
    <property type="entry name" value="CARRIER"/>
    <property type="match status" value="1"/>
</dbReference>
<dbReference type="STRING" id="150374.A0A0M8N737"/>
<dbReference type="InterPro" id="IPR013968">
    <property type="entry name" value="PKS_KR"/>
</dbReference>
<keyword evidence="1" id="KW-0596">Phosphopantetheine</keyword>
<feature type="region of interest" description="N-terminal hotdog fold" evidence="8">
    <location>
        <begin position="799"/>
        <end position="939"/>
    </location>
</feature>
<dbReference type="PROSITE" id="PS52004">
    <property type="entry name" value="KS3_2"/>
    <property type="match status" value="1"/>
</dbReference>
<dbReference type="GO" id="GO:0031177">
    <property type="term" value="F:phosphopantetheine binding"/>
    <property type="evidence" value="ECO:0007669"/>
    <property type="project" value="InterPro"/>
</dbReference>
<dbReference type="CDD" id="cd05195">
    <property type="entry name" value="enoyl_red"/>
    <property type="match status" value="1"/>
</dbReference>
<dbReference type="InterPro" id="IPR036291">
    <property type="entry name" value="NAD(P)-bd_dom_sf"/>
</dbReference>
<dbReference type="GO" id="GO:0044550">
    <property type="term" value="P:secondary metabolite biosynthetic process"/>
    <property type="evidence" value="ECO:0007669"/>
    <property type="project" value="UniProtKB-ARBA"/>
</dbReference>
<dbReference type="Pfam" id="PF00698">
    <property type="entry name" value="Acyl_transf_1"/>
    <property type="match status" value="1"/>
</dbReference>
<dbReference type="GO" id="GO:0016491">
    <property type="term" value="F:oxidoreductase activity"/>
    <property type="evidence" value="ECO:0007669"/>
    <property type="project" value="UniProtKB-KW"/>
</dbReference>
<keyword evidence="7" id="KW-0012">Acyltransferase</keyword>
<dbReference type="InterPro" id="IPR020843">
    <property type="entry name" value="ER"/>
</dbReference>
<evidence type="ECO:0000256" key="4">
    <source>
        <dbReference type="ARBA" id="ARBA00022857"/>
    </source>
</evidence>
<dbReference type="Pfam" id="PF00109">
    <property type="entry name" value="ketoacyl-synt"/>
    <property type="match status" value="1"/>
</dbReference>
<dbReference type="Pfam" id="PF02801">
    <property type="entry name" value="Ketoacyl-synt_C"/>
    <property type="match status" value="1"/>
</dbReference>
<dbReference type="SUPFAM" id="SSF50129">
    <property type="entry name" value="GroES-like"/>
    <property type="match status" value="1"/>
</dbReference>
<dbReference type="SMART" id="SM00827">
    <property type="entry name" value="PKS_AT"/>
    <property type="match status" value="1"/>
</dbReference>
<dbReference type="InterPro" id="IPR009081">
    <property type="entry name" value="PP-bd_ACP"/>
</dbReference>
<dbReference type="InterPro" id="IPR036736">
    <property type="entry name" value="ACP-like_sf"/>
</dbReference>
<keyword evidence="2" id="KW-0597">Phosphoprotein</keyword>
<dbReference type="Pfam" id="PF00107">
    <property type="entry name" value="ADH_zinc_N"/>
    <property type="match status" value="1"/>
</dbReference>
<evidence type="ECO:0000313" key="12">
    <source>
        <dbReference type="EMBL" id="KOS22054.1"/>
    </source>
</evidence>
<dbReference type="InterPro" id="IPR020807">
    <property type="entry name" value="PKS_DH"/>
</dbReference>
<evidence type="ECO:0000256" key="2">
    <source>
        <dbReference type="ARBA" id="ARBA00022553"/>
    </source>
</evidence>
<keyword evidence="6" id="KW-0511">Multifunctional enzyme</keyword>
<dbReference type="InterPro" id="IPR032821">
    <property type="entry name" value="PKS_assoc"/>
</dbReference>
<keyword evidence="3" id="KW-0808">Transferase</keyword>
<dbReference type="InterPro" id="IPR020841">
    <property type="entry name" value="PKS_Beta-ketoAc_synthase_dom"/>
</dbReference>
<dbReference type="SMART" id="SM00826">
    <property type="entry name" value="PKS_DH"/>
    <property type="match status" value="1"/>
</dbReference>
<evidence type="ECO:0000313" key="13">
    <source>
        <dbReference type="Proteomes" id="UP000053831"/>
    </source>
</evidence>
<evidence type="ECO:0000256" key="6">
    <source>
        <dbReference type="ARBA" id="ARBA00023268"/>
    </source>
</evidence>
<dbReference type="Pfam" id="PF14765">
    <property type="entry name" value="PS-DH"/>
    <property type="match status" value="1"/>
</dbReference>
<dbReference type="SUPFAM" id="SSF52151">
    <property type="entry name" value="FabD/lysophospholipase-like"/>
    <property type="match status" value="1"/>
</dbReference>
<evidence type="ECO:0000256" key="8">
    <source>
        <dbReference type="PROSITE-ProRule" id="PRU01363"/>
    </source>
</evidence>
<dbReference type="SMART" id="SM00825">
    <property type="entry name" value="PKS_KS"/>
    <property type="match status" value="1"/>
</dbReference>
<dbReference type="Gene3D" id="3.40.366.10">
    <property type="entry name" value="Malonyl-Coenzyme A Acyl Carrier Protein, domain 2"/>
    <property type="match status" value="1"/>
</dbReference>
<dbReference type="Proteomes" id="UP000053831">
    <property type="component" value="Unassembled WGS sequence"/>
</dbReference>
<dbReference type="InterPro" id="IPR049900">
    <property type="entry name" value="PKS_mFAS_DH"/>
</dbReference>
<dbReference type="PANTHER" id="PTHR43775:SF29">
    <property type="entry name" value="ASPERFURANONE POLYKETIDE SYNTHASE AFOG-RELATED"/>
    <property type="match status" value="1"/>
</dbReference>
<dbReference type="InterPro" id="IPR016036">
    <property type="entry name" value="Malonyl_transacylase_ACP-bd"/>
</dbReference>
<feature type="region of interest" description="C-terminal hotdog fold" evidence="8">
    <location>
        <begin position="960"/>
        <end position="1108"/>
    </location>
</feature>
<dbReference type="CDD" id="cd05274">
    <property type="entry name" value="KR_FAS_SDR_x"/>
    <property type="match status" value="1"/>
</dbReference>
<organism evidence="12 13">
    <name type="scientific">Escovopsis weberi</name>
    <dbReference type="NCBI Taxonomy" id="150374"/>
    <lineage>
        <taxon>Eukaryota</taxon>
        <taxon>Fungi</taxon>
        <taxon>Dikarya</taxon>
        <taxon>Ascomycota</taxon>
        <taxon>Pezizomycotina</taxon>
        <taxon>Sordariomycetes</taxon>
        <taxon>Hypocreomycetidae</taxon>
        <taxon>Hypocreales</taxon>
        <taxon>Hypocreaceae</taxon>
        <taxon>Escovopsis</taxon>
    </lineage>
</organism>
<dbReference type="InterPro" id="IPR049551">
    <property type="entry name" value="PKS_DH_C"/>
</dbReference>
<dbReference type="InterPro" id="IPR001227">
    <property type="entry name" value="Ac_transferase_dom_sf"/>
</dbReference>
<dbReference type="Gene3D" id="3.40.50.720">
    <property type="entry name" value="NAD(P)-binding Rossmann-like Domain"/>
    <property type="match status" value="3"/>
</dbReference>
<keyword evidence="4" id="KW-0521">NADP</keyword>
<dbReference type="InterPro" id="IPR050091">
    <property type="entry name" value="PKS_NRPS_Biosynth_Enz"/>
</dbReference>
<dbReference type="GO" id="GO:0006633">
    <property type="term" value="P:fatty acid biosynthetic process"/>
    <property type="evidence" value="ECO:0007669"/>
    <property type="project" value="TreeGrafter"/>
</dbReference>
<dbReference type="InterPro" id="IPR014030">
    <property type="entry name" value="Ketoacyl_synth_N"/>
</dbReference>
<dbReference type="Gene3D" id="3.10.129.110">
    <property type="entry name" value="Polyketide synthase dehydratase"/>
    <property type="match status" value="1"/>
</dbReference>
<evidence type="ECO:0000259" key="11">
    <source>
        <dbReference type="PROSITE" id="PS52019"/>
    </source>
</evidence>
<feature type="domain" description="Ketosynthase family 3 (KS3)" evidence="10">
    <location>
        <begin position="1"/>
        <end position="333"/>
    </location>
</feature>
<dbReference type="Gene3D" id="3.40.47.10">
    <property type="match status" value="1"/>
</dbReference>
<evidence type="ECO:0000256" key="7">
    <source>
        <dbReference type="ARBA" id="ARBA00023315"/>
    </source>
</evidence>
<dbReference type="InterPro" id="IPR016039">
    <property type="entry name" value="Thiolase-like"/>
</dbReference>
<proteinExistence type="predicted"/>
<dbReference type="EMBL" id="LGSR01000006">
    <property type="protein sequence ID" value="KOS22054.1"/>
    <property type="molecule type" value="Genomic_DNA"/>
</dbReference>
<dbReference type="SUPFAM" id="SSF51735">
    <property type="entry name" value="NAD(P)-binding Rossmann-fold domains"/>
    <property type="match status" value="2"/>
</dbReference>
<reference evidence="12 13" key="1">
    <citation type="submission" date="2015-07" db="EMBL/GenBank/DDBJ databases">
        <title>The genome of the fungus Escovopsis weberi, a specialized disease agent of ant agriculture.</title>
        <authorList>
            <person name="de Man T.J."/>
            <person name="Stajich J.E."/>
            <person name="Kubicek C.P."/>
            <person name="Chenthamara K."/>
            <person name="Atanasova L."/>
            <person name="Druzhinina I.S."/>
            <person name="Birnbaum S."/>
            <person name="Barribeau S.M."/>
            <person name="Teiling C."/>
            <person name="Suen G."/>
            <person name="Currie C."/>
            <person name="Gerardo N.M."/>
        </authorList>
    </citation>
    <scope>NUCLEOTIDE SEQUENCE [LARGE SCALE GENOMIC DNA]</scope>
</reference>
<dbReference type="InterPro" id="IPR013149">
    <property type="entry name" value="ADH-like_C"/>
</dbReference>
<dbReference type="InterPro" id="IPR042104">
    <property type="entry name" value="PKS_dehydratase_sf"/>
</dbReference>
<evidence type="ECO:0000256" key="1">
    <source>
        <dbReference type="ARBA" id="ARBA00022450"/>
    </source>
</evidence>
<dbReference type="InterPro" id="IPR020806">
    <property type="entry name" value="PKS_PP-bd"/>
</dbReference>
<dbReference type="SMART" id="SM00822">
    <property type="entry name" value="PKS_KR"/>
    <property type="match status" value="1"/>
</dbReference>
<dbReference type="PROSITE" id="PS52019">
    <property type="entry name" value="PKS_MFAS_DH"/>
    <property type="match status" value="1"/>
</dbReference>
<protein>
    <submittedName>
        <fullName evidence="12">Nonribosomal peptide synthetase 14</fullName>
    </submittedName>
</protein>
<dbReference type="SUPFAM" id="SSF47336">
    <property type="entry name" value="ACP-like"/>
    <property type="match status" value="1"/>
</dbReference>
<accession>A0A0M8N737</accession>
<keyword evidence="13" id="KW-1185">Reference proteome</keyword>
<evidence type="ECO:0000256" key="5">
    <source>
        <dbReference type="ARBA" id="ARBA00023002"/>
    </source>
</evidence>
<dbReference type="SMART" id="SM00829">
    <property type="entry name" value="PKS_ER"/>
    <property type="match status" value="1"/>
</dbReference>
<feature type="active site" description="Proton acceptor; for dehydratase activity" evidence="8">
    <location>
        <position position="831"/>
    </location>
</feature>
<dbReference type="InterPro" id="IPR016035">
    <property type="entry name" value="Acyl_Trfase/lysoPLipase"/>
</dbReference>
<feature type="domain" description="Carrier" evidence="9">
    <location>
        <begin position="2136"/>
        <end position="2217"/>
    </location>
</feature>
<dbReference type="Gene3D" id="3.90.180.10">
    <property type="entry name" value="Medium-chain alcohol dehydrogenases, catalytic domain"/>
    <property type="match status" value="1"/>
</dbReference>
<feature type="domain" description="PKS/mFAS DH" evidence="11">
    <location>
        <begin position="799"/>
        <end position="1108"/>
    </location>
</feature>
<dbReference type="InterPro" id="IPR057326">
    <property type="entry name" value="KR_dom"/>
</dbReference>
<name>A0A0M8N737_ESCWE</name>
<dbReference type="Pfam" id="PF21089">
    <property type="entry name" value="PKS_DH_N"/>
    <property type="match status" value="1"/>
</dbReference>
<sequence length="2221" mass="239580">MLLEVSYEALENAGIRKEDVDGGDCAVFVGSFVKDYEQICLRDPDWSPQYAATGNGIAIMANRISYALNIHGPSMTIDTGCSGSLIAVHLAAQALRTGESSLAIAAGAGMILSPNTIMPMTALNFLSPDGKCFTFDSRANGYGRGEGIGAVIMKRLSDALRDNDTIHAVIRSTSTNQDGKTTGITLPSKEAQVANIRNAYTIANLDFAQTGYVECHGTGTQAGDWRELKAISETIAEGRPADRRVVVGSIKPNIGHLEGAAGIAGLIKGVLTLKHGKIPSQINFEKGNPNIDFDSWGVRVPTSTLDWPLPGIRRVSVNCFGFGGSNAHVIMDEAPGYLTARGLRGNHSSVDVNEDTSSPPENDSHARLFVYSANDKSGVARVMNSHLPVLDKFSVGADFLNDYAYTLGCRRKKPKLGFIFCGQGSQWAQMGKDLMSYHAFSASITGASTYMKSVLGSPFDLLEELFKNAAGSLISSPKIAQPATTALQVAMVDLLSSFGILPENVVGHSSGEIAAAYAAGALSRESAWKVAYYRGLAAASIPIRAPKLRGGMAVVGMSVEKTQEYLDSVGKSARVACINSPRSVTISGLEEAIQWIVNDLKEKRMFCKVLEVKTAYHSSHMKLVEYDYKDSLGILPTNATYENVRMFSSVTGQLAHGGELNAEYWARNLVSPVQYVAAVESLMSLPSDERPDILIEVSPSAALRSPTSDILGSVTSNAPKYLSVLERKQTGPVSLLTMIGELWARSYAVDMEAVAARGLAHVQLRCLSDLPKYPWNHSKRYWYETHLSRANRFRKYPRQDLIGAPTADSVPFEPRWRGFLRISESPWIQDHQVQKTIIYPAAGMVSMVLEGAKQMAAEHSSSHAELLGYELSDLVIEKAILVPNSAHGLEVALNIRSDSSRTTEKGLVGTHEFAIYSKPQEKPWERHATGKLQFRYKLGDWRASFKHHEGDYGVLKEKCTESLIPRQLYETLDAVGLNYGSSFQNLVEVSKSDNASVSKIRIPDTRSKMPEKFEYPHLLHPVTLDAMFHSLLAIEPVPMVPVAIKNIFVSANVKSEAGSVFTGHSTTSMSGIRGAEADLVMKQANGEDSAFVIINGLRLTRLSSPSPGTFGFLANHRNLTTQIVWKEDAQFASPSSIVEQIDVLAHKYPNLSVLQVGANINLTAAILKAVTPNKTDTARLARLTIAVPGDEKFASDVRALVDGTSVAPLVEMVSDASSRGVAYHLVIVGQSSSAANLRSLLQPGGVLLEEMKPERELGLVNDDSHVWEEVSSEALGAQRVQIKAFKNKAPIAEESSLGEVVFLVPSKTESAEVGAFISAIQERSGDNGQPVIRLRDLRETPEVVSGRVVVSLLETSLSETEDYIFNWEEDDFVAFHALQAEAAAVLWVTRGANMTPHNPKGAPIIALARTLMSEDPLKHIVSLDLGHKSKFLDTSVVESFLSVFKASFCTKPGPGPREVEYAEQDGRLYIPRLTTVEPLNRVIEDENFGTIVKRQFDRKEDDVSGLELDASKLQIFEDKEACFVESKPKELPEDEVEIAFLEAPLSFLDVETLLGRTSDTSIGMDVRGTVKRVGSAVSGFAPGDEVMALVADNAIRNTLNAKASLTKRSVPGFVPSMIVSAVYALVHVGRISRSRKVLIHAGASGHGLAAIQVAQNAGVEIFATVLGSDMASQRDILKQRDVPRDHILDAEADGFVMALLALTNGRGVDVVYNPTLAHSDSNMKIIRKGGTIVSFADKSPAPQARPSISGSMTVVTFDLRSLMEQDAEFVAELFDQATQLSGALRPLPESLVERCDVGSIKDLLSHIQRNPFSRYASAVANLRAESRVSVFSSGATRSLDQSIDANGTYLLSGGLGGLGKSITELLVKNGARHIAHISRSGASSEGAKAFIADLQARGIDARAFAADICDSAALEAVIRGTVAKEMPPIRGVFQCAAVIRDAVFDNMTFEDWDTAVKPKTVGSWNLLHAMDATGHKPFYVFLSSSAGVIGNRGQANYASGNCFQDALARHLRLKGERACSLDLGPILGAGMLAKNDSLLDILRASGFYGIRHGDFLKVVEHAITGEVGHPAAAMPAQVILGVGTGGIIRQNQPADPYWSRTALYTYLNLVDMPPADLSASSGTSNMDMKSMLARAADIDAATAIVCTGLASMLAKSMNLHVEEVDVNRPPSNYGVDSLVAVSVRNWVLGNCGVQISVFEILGDFTIVQLSHTIAEKSGCGQ</sequence>
<dbReference type="CDD" id="cd00833">
    <property type="entry name" value="PKS"/>
    <property type="match status" value="1"/>
</dbReference>
<evidence type="ECO:0000259" key="10">
    <source>
        <dbReference type="PROSITE" id="PS52004"/>
    </source>
</evidence>
<dbReference type="InterPro" id="IPR014031">
    <property type="entry name" value="Ketoacyl_synth_C"/>
</dbReference>
<dbReference type="OrthoDB" id="329835at2759"/>
<dbReference type="SMART" id="SM00823">
    <property type="entry name" value="PKS_PP"/>
    <property type="match status" value="1"/>
</dbReference>
<dbReference type="InterPro" id="IPR014043">
    <property type="entry name" value="Acyl_transferase_dom"/>
</dbReference>
<dbReference type="PANTHER" id="PTHR43775">
    <property type="entry name" value="FATTY ACID SYNTHASE"/>
    <property type="match status" value="1"/>
</dbReference>
<dbReference type="Pfam" id="PF08659">
    <property type="entry name" value="KR"/>
    <property type="match status" value="1"/>
</dbReference>
<feature type="active site" description="Proton donor; for dehydratase activity" evidence="8">
    <location>
        <position position="1025"/>
    </location>
</feature>
<dbReference type="Pfam" id="PF16197">
    <property type="entry name" value="KAsynt_C_assoc"/>
    <property type="match status" value="1"/>
</dbReference>
<evidence type="ECO:0000256" key="3">
    <source>
        <dbReference type="ARBA" id="ARBA00022679"/>
    </source>
</evidence>
<dbReference type="SUPFAM" id="SSF53901">
    <property type="entry name" value="Thiolase-like"/>
    <property type="match status" value="1"/>
</dbReference>
<gene>
    <name evidence="12" type="ORF">ESCO_002363</name>
</gene>
<evidence type="ECO:0000259" key="9">
    <source>
        <dbReference type="PROSITE" id="PS50075"/>
    </source>
</evidence>